<keyword evidence="3" id="KW-1185">Reference proteome</keyword>
<dbReference type="AlphaFoldDB" id="A0A091BTX9"/>
<evidence type="ECO:0000313" key="3">
    <source>
        <dbReference type="Proteomes" id="UP000029393"/>
    </source>
</evidence>
<evidence type="ECO:0008006" key="4">
    <source>
        <dbReference type="Google" id="ProtNLM"/>
    </source>
</evidence>
<name>A0A091BTX9_9GAMM</name>
<evidence type="ECO:0000313" key="2">
    <source>
        <dbReference type="EMBL" id="KFN47790.1"/>
    </source>
</evidence>
<comment type="caution">
    <text evidence="2">The sequence shown here is derived from an EMBL/GenBank/DDBJ whole genome shotgun (WGS) entry which is preliminary data.</text>
</comment>
<dbReference type="RefSeq" id="WP_034210379.1">
    <property type="nucleotide sequence ID" value="NZ_AVCK01000006.1"/>
</dbReference>
<protein>
    <recommendedName>
        <fullName evidence="4">AsmA domain-containing protein</fullName>
    </recommendedName>
</protein>
<dbReference type="PATRIC" id="fig|1384056.3.peg.379"/>
<gene>
    <name evidence="2" type="ORF">N787_07565</name>
</gene>
<dbReference type="EMBL" id="AVCK01000006">
    <property type="protein sequence ID" value="KFN47790.1"/>
    <property type="molecule type" value="Genomic_DNA"/>
</dbReference>
<reference evidence="2 3" key="1">
    <citation type="submission" date="2013-09" db="EMBL/GenBank/DDBJ databases">
        <title>Genome sequencing of Arenimonas metalli.</title>
        <authorList>
            <person name="Chen F."/>
            <person name="Wang G."/>
        </authorList>
    </citation>
    <scope>NUCLEOTIDE SEQUENCE [LARGE SCALE GENOMIC DNA]</scope>
    <source>
        <strain evidence="2 3">CF5-1</strain>
    </source>
</reference>
<organism evidence="2 3">
    <name type="scientific">Arenimonas metalli CF5-1</name>
    <dbReference type="NCBI Taxonomy" id="1384056"/>
    <lineage>
        <taxon>Bacteria</taxon>
        <taxon>Pseudomonadati</taxon>
        <taxon>Pseudomonadota</taxon>
        <taxon>Gammaproteobacteria</taxon>
        <taxon>Lysobacterales</taxon>
        <taxon>Lysobacteraceae</taxon>
        <taxon>Arenimonas</taxon>
    </lineage>
</organism>
<sequence length="403" mass="42978">MADAPRKRRWPWILAAFVVLAGLAATWVNRQLEPNRLTATVLARAGEALGLEFMIEGTPEYALRPEPRLVLPGLKVRQPGAAAPWILRAERAEVSLPWDTLTGGDALVITRVELQRPELDLAALASWQASRPPSNTPFELPTFTDGLLVRDGRLLGAEWAIESFALELPELVPDSPASAELSGRFVQASTEIVFAGRIAADPAGTATDLSLDANGRLRSGDTDAPWTLALAGKLDATGEPLSFAFDQLKWRSESPLPDLDGAGRVDFGDTLSLKLEGELPRWPEGWPALPEPLASSTAAFGFSLRYDGPPDASAPLALRLRRDETVLETTLVVPELLAWLDADAANPLPPLSGELQTPRLKVGGATLEGVRITLDAPPVGGTSVPMAEGIGTEVPPTNGDGDE</sequence>
<evidence type="ECO:0000256" key="1">
    <source>
        <dbReference type="SAM" id="MobiDB-lite"/>
    </source>
</evidence>
<dbReference type="Proteomes" id="UP000029393">
    <property type="component" value="Unassembled WGS sequence"/>
</dbReference>
<dbReference type="eggNOG" id="COG2982">
    <property type="taxonomic scope" value="Bacteria"/>
</dbReference>
<proteinExistence type="predicted"/>
<dbReference type="OrthoDB" id="5965899at2"/>
<accession>A0A091BTX9</accession>
<feature type="region of interest" description="Disordered" evidence="1">
    <location>
        <begin position="374"/>
        <end position="403"/>
    </location>
</feature>
<dbReference type="STRING" id="1384056.N787_07565"/>